<gene>
    <name evidence="9" type="primary">LOC106753473</name>
</gene>
<evidence type="ECO:0000256" key="3">
    <source>
        <dbReference type="ARBA" id="ARBA00023242"/>
    </source>
</evidence>
<reference evidence="9" key="2">
    <citation type="submission" date="2025-08" db="UniProtKB">
        <authorList>
            <consortium name="RefSeq"/>
        </authorList>
    </citation>
    <scope>IDENTIFICATION</scope>
    <source>
        <tissue evidence="9">Leaf</tissue>
    </source>
</reference>
<dbReference type="Gramene" id="Vradi02g12970.1">
    <property type="protein sequence ID" value="Vradi02g12970.1"/>
    <property type="gene ID" value="Vradi02g12970"/>
</dbReference>
<dbReference type="OrthoDB" id="1903589at2759"/>
<evidence type="ECO:0000256" key="2">
    <source>
        <dbReference type="ARBA" id="ARBA00022776"/>
    </source>
</evidence>
<dbReference type="RefSeq" id="XP_014490779.1">
    <property type="nucleotide sequence ID" value="XM_014635293.2"/>
</dbReference>
<sequence>MKNSNGRERKRKPLSDLTISNLLPSSSSSSSIDARRGTVVGLDVSEPISAFCTRIHTLNEKKRNAKKAIANSKISKIRDNSDGVELEGLGLPKARILTVSCKKKKRAVSYEEDVSKDAQLQDYIEKQNAYFKEVDQFELPEEEVESVHELD</sequence>
<organism evidence="8 9">
    <name type="scientific">Vigna radiata var. radiata</name>
    <name type="common">Mung bean</name>
    <name type="synonym">Phaseolus aureus</name>
    <dbReference type="NCBI Taxonomy" id="3916"/>
    <lineage>
        <taxon>Eukaryota</taxon>
        <taxon>Viridiplantae</taxon>
        <taxon>Streptophyta</taxon>
        <taxon>Embryophyta</taxon>
        <taxon>Tracheophyta</taxon>
        <taxon>Spermatophyta</taxon>
        <taxon>Magnoliopsida</taxon>
        <taxon>eudicotyledons</taxon>
        <taxon>Gunneridae</taxon>
        <taxon>Pentapetalae</taxon>
        <taxon>rosids</taxon>
        <taxon>fabids</taxon>
        <taxon>Fabales</taxon>
        <taxon>Fabaceae</taxon>
        <taxon>Papilionoideae</taxon>
        <taxon>50 kb inversion clade</taxon>
        <taxon>NPAAA clade</taxon>
        <taxon>indigoferoid/millettioid clade</taxon>
        <taxon>Phaseoleae</taxon>
        <taxon>Vigna</taxon>
    </lineage>
</organism>
<comment type="similarity">
    <text evidence="5">Belongs to the sororin family.</text>
</comment>
<evidence type="ECO:0000256" key="5">
    <source>
        <dbReference type="ARBA" id="ARBA00093465"/>
    </source>
</evidence>
<proteinExistence type="inferred from homology"/>
<dbReference type="PANTHER" id="PTHR35740">
    <property type="entry name" value="OS12G0111700 PROTEIN"/>
    <property type="match status" value="1"/>
</dbReference>
<name>A0A1S3TAJ1_VIGRR</name>
<evidence type="ECO:0000256" key="1">
    <source>
        <dbReference type="ARBA" id="ARBA00022618"/>
    </source>
</evidence>
<dbReference type="AlphaFoldDB" id="A0A1S3TAJ1"/>
<feature type="domain" description="Sororin C-terminal region" evidence="7">
    <location>
        <begin position="119"/>
        <end position="142"/>
    </location>
</feature>
<protein>
    <submittedName>
        <fullName evidence="9">Uncharacterized protein LOC106753473</fullName>
    </submittedName>
</protein>
<dbReference type="InterPro" id="IPR057337">
    <property type="entry name" value="Sororin_C"/>
</dbReference>
<evidence type="ECO:0000313" key="8">
    <source>
        <dbReference type="Proteomes" id="UP000087766"/>
    </source>
</evidence>
<dbReference type="Pfam" id="PF25220">
    <property type="entry name" value="Sororin_C"/>
    <property type="match status" value="1"/>
</dbReference>
<dbReference type="Proteomes" id="UP000087766">
    <property type="component" value="Chromosome 2"/>
</dbReference>
<evidence type="ECO:0000256" key="6">
    <source>
        <dbReference type="SAM" id="MobiDB-lite"/>
    </source>
</evidence>
<evidence type="ECO:0000256" key="4">
    <source>
        <dbReference type="ARBA" id="ARBA00023306"/>
    </source>
</evidence>
<keyword evidence="1" id="KW-0132">Cell division</keyword>
<dbReference type="KEGG" id="vra:106753473"/>
<keyword evidence="3" id="KW-0539">Nucleus</keyword>
<evidence type="ECO:0000259" key="7">
    <source>
        <dbReference type="Pfam" id="PF25220"/>
    </source>
</evidence>
<accession>A0A1S3TAJ1</accession>
<keyword evidence="8" id="KW-1185">Reference proteome</keyword>
<feature type="region of interest" description="Disordered" evidence="6">
    <location>
        <begin position="1"/>
        <end position="34"/>
    </location>
</feature>
<dbReference type="GO" id="GO:0005634">
    <property type="term" value="C:nucleus"/>
    <property type="evidence" value="ECO:0007669"/>
    <property type="project" value="UniProtKB-SubCell"/>
</dbReference>
<dbReference type="GO" id="GO:0051301">
    <property type="term" value="P:cell division"/>
    <property type="evidence" value="ECO:0007669"/>
    <property type="project" value="UniProtKB-KW"/>
</dbReference>
<dbReference type="GeneID" id="106753473"/>
<evidence type="ECO:0000313" key="9">
    <source>
        <dbReference type="RefSeq" id="XP_014490779.1"/>
    </source>
</evidence>
<reference evidence="8" key="1">
    <citation type="journal article" date="2014" name="Nat. Commun.">
        <title>Genome sequence of mungbean and insights into evolution within Vigna species.</title>
        <authorList>
            <person name="Kang Y.J."/>
            <person name="Kim S.K."/>
            <person name="Kim M.Y."/>
            <person name="Lestari P."/>
            <person name="Kim K.H."/>
            <person name="Ha B.K."/>
            <person name="Jun T.H."/>
            <person name="Hwang W.J."/>
            <person name="Lee T."/>
            <person name="Lee J."/>
            <person name="Shim S."/>
            <person name="Yoon M.Y."/>
            <person name="Jang Y.E."/>
            <person name="Han K.S."/>
            <person name="Taeprayoon P."/>
            <person name="Yoon N."/>
            <person name="Somta P."/>
            <person name="Tanya P."/>
            <person name="Kim K.S."/>
            <person name="Gwag J.G."/>
            <person name="Moon J.K."/>
            <person name="Lee Y.H."/>
            <person name="Park B.S."/>
            <person name="Bombarely A."/>
            <person name="Doyle J.J."/>
            <person name="Jackson S.A."/>
            <person name="Schafleitner R."/>
            <person name="Srinives P."/>
            <person name="Varshney R.K."/>
            <person name="Lee S.H."/>
        </authorList>
    </citation>
    <scope>NUCLEOTIDE SEQUENCE [LARGE SCALE GENOMIC DNA]</scope>
    <source>
        <strain evidence="8">cv. VC1973A</strain>
    </source>
</reference>
<keyword evidence="4" id="KW-0131">Cell cycle</keyword>
<keyword evidence="2" id="KW-0498">Mitosis</keyword>
<dbReference type="PANTHER" id="PTHR35740:SF1">
    <property type="entry name" value="OS12G0111700 PROTEIN"/>
    <property type="match status" value="1"/>
</dbReference>